<gene>
    <name evidence="8" type="ORF">RRG08_020038</name>
</gene>
<evidence type="ECO:0000256" key="5">
    <source>
        <dbReference type="SAM" id="MobiDB-lite"/>
    </source>
</evidence>
<feature type="transmembrane region" description="Helical" evidence="6">
    <location>
        <begin position="235"/>
        <end position="253"/>
    </location>
</feature>
<dbReference type="PANTHER" id="PTHR24064">
    <property type="entry name" value="SOLUTE CARRIER FAMILY 22 MEMBER"/>
    <property type="match status" value="1"/>
</dbReference>
<feature type="transmembrane region" description="Helical" evidence="6">
    <location>
        <begin position="20"/>
        <end position="44"/>
    </location>
</feature>
<feature type="transmembrane region" description="Helical" evidence="6">
    <location>
        <begin position="380"/>
        <end position="400"/>
    </location>
</feature>
<feature type="transmembrane region" description="Helical" evidence="6">
    <location>
        <begin position="119"/>
        <end position="139"/>
    </location>
</feature>
<evidence type="ECO:0000256" key="2">
    <source>
        <dbReference type="ARBA" id="ARBA00022692"/>
    </source>
</evidence>
<feature type="transmembrane region" description="Helical" evidence="6">
    <location>
        <begin position="151"/>
        <end position="170"/>
    </location>
</feature>
<protein>
    <recommendedName>
        <fullName evidence="7">Major facilitator superfamily (MFS) profile domain-containing protein</fullName>
    </recommendedName>
</protein>
<dbReference type="AlphaFoldDB" id="A0AAE1EDI2"/>
<feature type="transmembrane region" description="Helical" evidence="6">
    <location>
        <begin position="352"/>
        <end position="373"/>
    </location>
</feature>
<dbReference type="PROSITE" id="PS00217">
    <property type="entry name" value="SUGAR_TRANSPORT_2"/>
    <property type="match status" value="1"/>
</dbReference>
<keyword evidence="9" id="KW-1185">Reference proteome</keyword>
<reference evidence="8" key="1">
    <citation type="journal article" date="2023" name="G3 (Bethesda)">
        <title>A reference genome for the long-term kleptoplast-retaining sea slug Elysia crispata morphotype clarki.</title>
        <authorList>
            <person name="Eastman K.E."/>
            <person name="Pendleton A.L."/>
            <person name="Shaikh M.A."/>
            <person name="Suttiyut T."/>
            <person name="Ogas R."/>
            <person name="Tomko P."/>
            <person name="Gavelis G."/>
            <person name="Widhalm J.R."/>
            <person name="Wisecaver J.H."/>
        </authorList>
    </citation>
    <scope>NUCLEOTIDE SEQUENCE</scope>
    <source>
        <strain evidence="8">ECLA1</strain>
    </source>
</reference>
<evidence type="ECO:0000256" key="1">
    <source>
        <dbReference type="ARBA" id="ARBA00004141"/>
    </source>
</evidence>
<dbReference type="PROSITE" id="PS50850">
    <property type="entry name" value="MFS"/>
    <property type="match status" value="1"/>
</dbReference>
<dbReference type="InterPro" id="IPR005829">
    <property type="entry name" value="Sugar_transporter_CS"/>
</dbReference>
<dbReference type="Pfam" id="PF00083">
    <property type="entry name" value="Sugar_tr"/>
    <property type="match status" value="1"/>
</dbReference>
<evidence type="ECO:0000313" key="9">
    <source>
        <dbReference type="Proteomes" id="UP001283361"/>
    </source>
</evidence>
<comment type="caution">
    <text evidence="8">The sequence shown here is derived from an EMBL/GenBank/DDBJ whole genome shotgun (WGS) entry which is preliminary data.</text>
</comment>
<dbReference type="GO" id="GO:0022857">
    <property type="term" value="F:transmembrane transporter activity"/>
    <property type="evidence" value="ECO:0007669"/>
    <property type="project" value="InterPro"/>
</dbReference>
<keyword evidence="2 6" id="KW-0812">Transmembrane</keyword>
<feature type="transmembrane region" description="Helical" evidence="6">
    <location>
        <begin position="322"/>
        <end position="340"/>
    </location>
</feature>
<sequence>MTTIEQIFDEIGGLGKFQIYTLIFSASVKLMFAYSMLLMSYAGYISEFECVVQPKSARQSRSAVYTNRSSQLETGSGRVLNDSTLNVCRVNGTECHDFRFLGSKRTVISEWNLVCELRWLKAAIISIQMGGVTLGAIVGGFMGDYFGRKKTLYGSVFLHIVFNIMAAFSINWQMFAAMRFFIGIMIGSGMVIVIIYPTEFLPTRWRHVISVVPCWPMGVMALAWSAAWLEDWSHLHIATAALAAATFTGYLYMPESPRWLATQGRLAESHDALKKMARTNGKRLPQISTEVIKNISDDKKERDKDKNYTYLDLFKGRKNRKITLIFSFQWFVVAFVYYGLGFAVTSFAGNLYLNIFLMNVVQIPSYFITLFILGRIGRRMTCVIYMATMMLLSLMCLIFHLTATDHNRKMAISNVCMAASLVTVGCWSTSQAWVAESYPTVSRRGSLRVIRPSPGETAVGHWELSDRIQVRQVWVTESYPTVFRSLGYGFVSLASRLGGVVAPFLINLDEWAMSSFILMSVTTLVSMLAILFIPETAKLAMEETMNGHIPNSDPSKNDLSYDVISTAPGKRDESGPDLAVSVA</sequence>
<dbReference type="Gene3D" id="1.20.1250.20">
    <property type="entry name" value="MFS general substrate transporter like domains"/>
    <property type="match status" value="2"/>
</dbReference>
<keyword evidence="3 6" id="KW-1133">Transmembrane helix</keyword>
<evidence type="ECO:0000256" key="4">
    <source>
        <dbReference type="ARBA" id="ARBA00023136"/>
    </source>
</evidence>
<dbReference type="Proteomes" id="UP001283361">
    <property type="component" value="Unassembled WGS sequence"/>
</dbReference>
<name>A0AAE1EDI2_9GAST</name>
<feature type="transmembrane region" description="Helical" evidence="6">
    <location>
        <begin position="208"/>
        <end position="229"/>
    </location>
</feature>
<feature type="region of interest" description="Disordered" evidence="5">
    <location>
        <begin position="548"/>
        <end position="583"/>
    </location>
</feature>
<organism evidence="8 9">
    <name type="scientific">Elysia crispata</name>
    <name type="common">lettuce slug</name>
    <dbReference type="NCBI Taxonomy" id="231223"/>
    <lineage>
        <taxon>Eukaryota</taxon>
        <taxon>Metazoa</taxon>
        <taxon>Spiralia</taxon>
        <taxon>Lophotrochozoa</taxon>
        <taxon>Mollusca</taxon>
        <taxon>Gastropoda</taxon>
        <taxon>Heterobranchia</taxon>
        <taxon>Euthyneura</taxon>
        <taxon>Panpulmonata</taxon>
        <taxon>Sacoglossa</taxon>
        <taxon>Placobranchoidea</taxon>
        <taxon>Plakobranchidae</taxon>
        <taxon>Elysia</taxon>
    </lineage>
</organism>
<evidence type="ECO:0000256" key="3">
    <source>
        <dbReference type="ARBA" id="ARBA00022989"/>
    </source>
</evidence>
<feature type="transmembrane region" description="Helical" evidence="6">
    <location>
        <begin position="512"/>
        <end position="533"/>
    </location>
</feature>
<dbReference type="InterPro" id="IPR005828">
    <property type="entry name" value="MFS_sugar_transport-like"/>
</dbReference>
<dbReference type="InterPro" id="IPR036259">
    <property type="entry name" value="MFS_trans_sf"/>
</dbReference>
<dbReference type="GO" id="GO:0016020">
    <property type="term" value="C:membrane"/>
    <property type="evidence" value="ECO:0007669"/>
    <property type="project" value="UniProtKB-SubCell"/>
</dbReference>
<evidence type="ECO:0000256" key="6">
    <source>
        <dbReference type="SAM" id="Phobius"/>
    </source>
</evidence>
<dbReference type="InterPro" id="IPR020846">
    <property type="entry name" value="MFS_dom"/>
</dbReference>
<proteinExistence type="predicted"/>
<evidence type="ECO:0000313" key="8">
    <source>
        <dbReference type="EMBL" id="KAK3802937.1"/>
    </source>
</evidence>
<feature type="domain" description="Major facilitator superfamily (MFS) profile" evidence="7">
    <location>
        <begin position="21"/>
        <end position="538"/>
    </location>
</feature>
<keyword evidence="4 6" id="KW-0472">Membrane</keyword>
<comment type="subcellular location">
    <subcellularLocation>
        <location evidence="1">Membrane</location>
        <topology evidence="1">Multi-pass membrane protein</topology>
    </subcellularLocation>
</comment>
<dbReference type="EMBL" id="JAWDGP010000205">
    <property type="protein sequence ID" value="KAK3802937.1"/>
    <property type="molecule type" value="Genomic_DNA"/>
</dbReference>
<dbReference type="SUPFAM" id="SSF103473">
    <property type="entry name" value="MFS general substrate transporter"/>
    <property type="match status" value="2"/>
</dbReference>
<accession>A0AAE1EDI2</accession>
<evidence type="ECO:0000259" key="7">
    <source>
        <dbReference type="PROSITE" id="PS50850"/>
    </source>
</evidence>
<feature type="transmembrane region" description="Helical" evidence="6">
    <location>
        <begin position="176"/>
        <end position="196"/>
    </location>
</feature>